<dbReference type="RefSeq" id="WP_380691536.1">
    <property type="nucleotide sequence ID" value="NZ_JBHRSS010000009.1"/>
</dbReference>
<dbReference type="PANTHER" id="PTHR23089">
    <property type="entry name" value="HISTIDINE TRIAD HIT PROTEIN"/>
    <property type="match status" value="1"/>
</dbReference>
<reference evidence="4" key="1">
    <citation type="journal article" date="2019" name="Int. J. Syst. Evol. Microbiol.">
        <title>The Global Catalogue of Microorganisms (GCM) 10K type strain sequencing project: providing services to taxonomists for standard genome sequencing and annotation.</title>
        <authorList>
            <consortium name="The Broad Institute Genomics Platform"/>
            <consortium name="The Broad Institute Genome Sequencing Center for Infectious Disease"/>
            <person name="Wu L."/>
            <person name="Ma J."/>
        </authorList>
    </citation>
    <scope>NUCLEOTIDE SEQUENCE [LARGE SCALE GENOMIC DNA]</scope>
    <source>
        <strain evidence="4">KCTC 52640</strain>
    </source>
</reference>
<dbReference type="PROSITE" id="PS51084">
    <property type="entry name" value="HIT_2"/>
    <property type="match status" value="1"/>
</dbReference>
<dbReference type="InterPro" id="IPR036265">
    <property type="entry name" value="HIT-like_sf"/>
</dbReference>
<feature type="domain" description="HIT" evidence="2">
    <location>
        <begin position="5"/>
        <end position="113"/>
    </location>
</feature>
<comment type="caution">
    <text evidence="3">The sequence shown here is derived from an EMBL/GenBank/DDBJ whole genome shotgun (WGS) entry which is preliminary data.</text>
</comment>
<dbReference type="Proteomes" id="UP001595462">
    <property type="component" value="Unassembled WGS sequence"/>
</dbReference>
<dbReference type="SUPFAM" id="SSF54197">
    <property type="entry name" value="HIT-like"/>
    <property type="match status" value="1"/>
</dbReference>
<dbReference type="InterPro" id="IPR001310">
    <property type="entry name" value="Histidine_triad_HIT"/>
</dbReference>
<dbReference type="InterPro" id="IPR011146">
    <property type="entry name" value="HIT-like"/>
</dbReference>
<dbReference type="Gene3D" id="3.30.428.10">
    <property type="entry name" value="HIT-like"/>
    <property type="match status" value="1"/>
</dbReference>
<feature type="short sequence motif" description="Histidine triad motif" evidence="1">
    <location>
        <begin position="97"/>
        <end position="101"/>
    </location>
</feature>
<dbReference type="PRINTS" id="PR00332">
    <property type="entry name" value="HISTRIAD"/>
</dbReference>
<evidence type="ECO:0000313" key="4">
    <source>
        <dbReference type="Proteomes" id="UP001595462"/>
    </source>
</evidence>
<name>A0ABV7ET73_9GAMM</name>
<evidence type="ECO:0000256" key="1">
    <source>
        <dbReference type="PROSITE-ProRule" id="PRU00464"/>
    </source>
</evidence>
<gene>
    <name evidence="3" type="ORF">ACFOSU_19110</name>
</gene>
<dbReference type="Pfam" id="PF01230">
    <property type="entry name" value="HIT"/>
    <property type="match status" value="1"/>
</dbReference>
<accession>A0ABV7ET73</accession>
<dbReference type="PROSITE" id="PS00892">
    <property type="entry name" value="HIT_1"/>
    <property type="match status" value="1"/>
</dbReference>
<dbReference type="EMBL" id="JBHRSS010000009">
    <property type="protein sequence ID" value="MFC3105984.1"/>
    <property type="molecule type" value="Genomic_DNA"/>
</dbReference>
<keyword evidence="4" id="KW-1185">Reference proteome</keyword>
<dbReference type="CDD" id="cd01276">
    <property type="entry name" value="PKCI_related"/>
    <property type="match status" value="1"/>
</dbReference>
<sequence>MSETIFSKIINREIKADIVHEDDQCLAFRDVNPQAPMHILVIPKKPIDMLSNADDDDQTLLGHLLLTARNIAADEGYGDAFRLVMNNGEAVGQTVFHLHVHVLGGRDFTWPPG</sequence>
<protein>
    <submittedName>
        <fullName evidence="3">Histidine triad nucleotide-binding protein</fullName>
    </submittedName>
</protein>
<proteinExistence type="predicted"/>
<evidence type="ECO:0000313" key="3">
    <source>
        <dbReference type="EMBL" id="MFC3105984.1"/>
    </source>
</evidence>
<dbReference type="InterPro" id="IPR019808">
    <property type="entry name" value="Histidine_triad_CS"/>
</dbReference>
<evidence type="ECO:0000259" key="2">
    <source>
        <dbReference type="PROSITE" id="PS51084"/>
    </source>
</evidence>
<organism evidence="3 4">
    <name type="scientific">Salinisphaera aquimarina</name>
    <dbReference type="NCBI Taxonomy" id="2094031"/>
    <lineage>
        <taxon>Bacteria</taxon>
        <taxon>Pseudomonadati</taxon>
        <taxon>Pseudomonadota</taxon>
        <taxon>Gammaproteobacteria</taxon>
        <taxon>Salinisphaerales</taxon>
        <taxon>Salinisphaeraceae</taxon>
        <taxon>Salinisphaera</taxon>
    </lineage>
</organism>